<dbReference type="SUPFAM" id="SSF47370">
    <property type="entry name" value="Bromodomain"/>
    <property type="match status" value="1"/>
</dbReference>
<evidence type="ECO:0000256" key="1">
    <source>
        <dbReference type="ARBA" id="ARBA00023117"/>
    </source>
</evidence>
<protein>
    <submittedName>
        <fullName evidence="4">Bromodomain</fullName>
    </submittedName>
</protein>
<evidence type="ECO:0000256" key="2">
    <source>
        <dbReference type="PROSITE-ProRule" id="PRU00035"/>
    </source>
</evidence>
<evidence type="ECO:0000313" key="5">
    <source>
        <dbReference type="Proteomes" id="UP001370490"/>
    </source>
</evidence>
<reference evidence="4 5" key="1">
    <citation type="submission" date="2023-12" db="EMBL/GenBank/DDBJ databases">
        <title>A high-quality genome assembly for Dillenia turbinata (Dilleniales).</title>
        <authorList>
            <person name="Chanderbali A."/>
        </authorList>
    </citation>
    <scope>NUCLEOTIDE SEQUENCE [LARGE SCALE GENOMIC DNA]</scope>
    <source>
        <strain evidence="4">LSX21</strain>
        <tissue evidence="4">Leaf</tissue>
    </source>
</reference>
<dbReference type="PANTHER" id="PTHR45926">
    <property type="entry name" value="OSJNBA0053K19.4 PROTEIN"/>
    <property type="match status" value="1"/>
</dbReference>
<dbReference type="InterPro" id="IPR001487">
    <property type="entry name" value="Bromodomain"/>
</dbReference>
<evidence type="ECO:0000259" key="3">
    <source>
        <dbReference type="PROSITE" id="PS50014"/>
    </source>
</evidence>
<dbReference type="Pfam" id="PF00439">
    <property type="entry name" value="Bromodomain"/>
    <property type="match status" value="1"/>
</dbReference>
<evidence type="ECO:0000313" key="4">
    <source>
        <dbReference type="EMBL" id="KAK6936080.1"/>
    </source>
</evidence>
<feature type="domain" description="Bromo" evidence="3">
    <location>
        <begin position="4"/>
        <end position="76"/>
    </location>
</feature>
<dbReference type="PROSITE" id="PS50014">
    <property type="entry name" value="BROMODOMAIN_2"/>
    <property type="match status" value="1"/>
</dbReference>
<comment type="caution">
    <text evidence="4">The sequence shown here is derived from an EMBL/GenBank/DDBJ whole genome shotgun (WGS) entry which is preliminary data.</text>
</comment>
<organism evidence="4 5">
    <name type="scientific">Dillenia turbinata</name>
    <dbReference type="NCBI Taxonomy" id="194707"/>
    <lineage>
        <taxon>Eukaryota</taxon>
        <taxon>Viridiplantae</taxon>
        <taxon>Streptophyta</taxon>
        <taxon>Embryophyta</taxon>
        <taxon>Tracheophyta</taxon>
        <taxon>Spermatophyta</taxon>
        <taxon>Magnoliopsida</taxon>
        <taxon>eudicotyledons</taxon>
        <taxon>Gunneridae</taxon>
        <taxon>Pentapetalae</taxon>
        <taxon>Dilleniales</taxon>
        <taxon>Dilleniaceae</taxon>
        <taxon>Dillenia</taxon>
    </lineage>
</organism>
<dbReference type="Proteomes" id="UP001370490">
    <property type="component" value="Unassembled WGS sequence"/>
</dbReference>
<sequence length="103" mass="12101">MGFHDLKHRRIFNSPVEVVRIGLPDYFQIIKHPMDLGTMKSKMRKGLYSSTSDFSADVQFTFDNALLYNPKGHEAYKMEKQLFVEEEEEENEEEKVVVEVLED</sequence>
<name>A0AAN8VL22_9MAGN</name>
<dbReference type="PRINTS" id="PR00503">
    <property type="entry name" value="BROMODOMAIN"/>
</dbReference>
<keyword evidence="1 2" id="KW-0103">Bromodomain</keyword>
<dbReference type="InterPro" id="IPR036427">
    <property type="entry name" value="Bromodomain-like_sf"/>
</dbReference>
<accession>A0AAN8VL22</accession>
<dbReference type="SMART" id="SM00297">
    <property type="entry name" value="BROMO"/>
    <property type="match status" value="1"/>
</dbReference>
<proteinExistence type="predicted"/>
<keyword evidence="5" id="KW-1185">Reference proteome</keyword>
<dbReference type="Gene3D" id="1.20.920.10">
    <property type="entry name" value="Bromodomain-like"/>
    <property type="match status" value="1"/>
</dbReference>
<gene>
    <name evidence="4" type="ORF">RJ641_033110</name>
</gene>
<dbReference type="EMBL" id="JBAMMX010000007">
    <property type="protein sequence ID" value="KAK6936080.1"/>
    <property type="molecule type" value="Genomic_DNA"/>
</dbReference>
<dbReference type="AlphaFoldDB" id="A0AAN8VL22"/>